<feature type="region of interest" description="Disordered" evidence="3">
    <location>
        <begin position="1"/>
        <end position="99"/>
    </location>
</feature>
<feature type="compositionally biased region" description="Polar residues" evidence="3">
    <location>
        <begin position="1"/>
        <end position="12"/>
    </location>
</feature>
<dbReference type="Gene3D" id="3.30.70.330">
    <property type="match status" value="3"/>
</dbReference>
<feature type="domain" description="RRM" evidence="4">
    <location>
        <begin position="103"/>
        <end position="180"/>
    </location>
</feature>
<keyword evidence="1 2" id="KW-0694">RNA-binding</keyword>
<organism evidence="5">
    <name type="scientific">Aphanomyces astaci</name>
    <name type="common">Crayfish plague agent</name>
    <dbReference type="NCBI Taxonomy" id="112090"/>
    <lineage>
        <taxon>Eukaryota</taxon>
        <taxon>Sar</taxon>
        <taxon>Stramenopiles</taxon>
        <taxon>Oomycota</taxon>
        <taxon>Saprolegniomycetes</taxon>
        <taxon>Saprolegniales</taxon>
        <taxon>Verrucalvaceae</taxon>
        <taxon>Aphanomyces</taxon>
    </lineage>
</organism>
<dbReference type="InterPro" id="IPR012677">
    <property type="entry name" value="Nucleotide-bd_a/b_plait_sf"/>
</dbReference>
<dbReference type="OrthoDB" id="272703at2759"/>
<evidence type="ECO:0000256" key="3">
    <source>
        <dbReference type="SAM" id="MobiDB-lite"/>
    </source>
</evidence>
<dbReference type="PROSITE" id="PS50102">
    <property type="entry name" value="RRM"/>
    <property type="match status" value="3"/>
</dbReference>
<evidence type="ECO:0000256" key="2">
    <source>
        <dbReference type="PROSITE-ProRule" id="PRU00176"/>
    </source>
</evidence>
<dbReference type="InterPro" id="IPR000504">
    <property type="entry name" value="RRM_dom"/>
</dbReference>
<dbReference type="PANTHER" id="PTHR48025">
    <property type="entry name" value="OS02G0815200 PROTEIN"/>
    <property type="match status" value="1"/>
</dbReference>
<feature type="domain" description="RRM" evidence="4">
    <location>
        <begin position="539"/>
        <end position="616"/>
    </location>
</feature>
<dbReference type="RefSeq" id="XP_009822071.1">
    <property type="nucleotide sequence ID" value="XM_009823769.1"/>
</dbReference>
<dbReference type="AlphaFoldDB" id="W4HDL5"/>
<feature type="compositionally biased region" description="Basic and acidic residues" evidence="3">
    <location>
        <begin position="301"/>
        <end position="310"/>
    </location>
</feature>
<dbReference type="VEuPathDB" id="FungiDB:H257_00863"/>
<dbReference type="GeneID" id="20802859"/>
<dbReference type="STRING" id="112090.W4HDL5"/>
<dbReference type="SUPFAM" id="SSF54928">
    <property type="entry name" value="RNA-binding domain, RBD"/>
    <property type="match status" value="3"/>
</dbReference>
<feature type="compositionally biased region" description="Low complexity" evidence="3">
    <location>
        <begin position="517"/>
        <end position="535"/>
    </location>
</feature>
<feature type="compositionally biased region" description="Pro residues" evidence="3">
    <location>
        <begin position="329"/>
        <end position="343"/>
    </location>
</feature>
<evidence type="ECO:0000313" key="5">
    <source>
        <dbReference type="EMBL" id="ETV89671.1"/>
    </source>
</evidence>
<dbReference type="InterPro" id="IPR050502">
    <property type="entry name" value="Euk_RNA-bind_prot"/>
</dbReference>
<feature type="compositionally biased region" description="Gly residues" evidence="3">
    <location>
        <begin position="25"/>
        <end position="34"/>
    </location>
</feature>
<proteinExistence type="predicted"/>
<reference evidence="5" key="1">
    <citation type="submission" date="2013-12" db="EMBL/GenBank/DDBJ databases">
        <title>The Genome Sequence of Aphanomyces astaci APO3.</title>
        <authorList>
            <consortium name="The Broad Institute Genomics Platform"/>
            <person name="Russ C."/>
            <person name="Tyler B."/>
            <person name="van West P."/>
            <person name="Dieguez-Uribeondo J."/>
            <person name="Young S.K."/>
            <person name="Zeng Q."/>
            <person name="Gargeya S."/>
            <person name="Fitzgerald M."/>
            <person name="Abouelleil A."/>
            <person name="Alvarado L."/>
            <person name="Chapman S.B."/>
            <person name="Gainer-Dewar J."/>
            <person name="Goldberg J."/>
            <person name="Griggs A."/>
            <person name="Gujja S."/>
            <person name="Hansen M."/>
            <person name="Howarth C."/>
            <person name="Imamovic A."/>
            <person name="Ireland A."/>
            <person name="Larimer J."/>
            <person name="McCowan C."/>
            <person name="Murphy C."/>
            <person name="Pearson M."/>
            <person name="Poon T.W."/>
            <person name="Priest M."/>
            <person name="Roberts A."/>
            <person name="Saif S."/>
            <person name="Shea T."/>
            <person name="Sykes S."/>
            <person name="Wortman J."/>
            <person name="Nusbaum C."/>
            <person name="Birren B."/>
        </authorList>
    </citation>
    <scope>NUCLEOTIDE SEQUENCE [LARGE SCALE GENOMIC DNA]</scope>
    <source>
        <strain evidence="5">APO3</strain>
    </source>
</reference>
<feature type="domain" description="RRM" evidence="4">
    <location>
        <begin position="230"/>
        <end position="307"/>
    </location>
</feature>
<dbReference type="CDD" id="cd00590">
    <property type="entry name" value="RRM_SF"/>
    <property type="match status" value="2"/>
</dbReference>
<gene>
    <name evidence="5" type="ORF">H257_00863</name>
</gene>
<sequence length="619" mass="66473">MGSPRQQQQQARGNEVDNAYRSNGDRGGYGGGGGKIREYPKHRSQHMASAGPYHSSPQRGSSYGGGGGGGWPQPHEERGRYQSNASAPDVGSSAGHAARDSGRRVYVGNLSWDVKWMNLKDHMRRAGEVDHCDVLVEATGRSKGCGLVTYRTVEMAREAIRTLTDTELMGRKIFVREDREDGAMGPPPPASSSLPFAGNGGGYPSQSGGRPSPYSSGGGPPQAGGPIKTSRVYVSNLSWSVKWQELKDFMKQAGNVIQADVLEEPSGRSKGCGLVEFDCPEAAERSIRMFNDTQFGDRKVFIREDREATRRPGSSLRPPPSGFPRGGGGPPPSRGADRGPPPRFESGPSSGRGFDVAPQRGYDVPPSRGYTSSAPPSRGYESSAPSRGFDAAPPSRGYDAVVPPSRGYDSTTPSRGFDAGPSSRGYDGGSRGYDPYNAPAASTSQRFDNNPPPRSYDVYDPPSVAPLSRPRYDSAPLSRENPGGFEAYEPAFVPPTRGPSAYSSPPRDGRPSAYDQPSRGYEPRSSYPPSSSSPPLATSKLFVGNVPFDVSWQDMKDLFRSVANIDHVEIPSAADGRAKGYALVQCSSISDAQAAIARLHNSEFKGRYLEVRMDRPRFG</sequence>
<dbReference type="InterPro" id="IPR035979">
    <property type="entry name" value="RBD_domain_sf"/>
</dbReference>
<accession>W4HDL5</accession>
<evidence type="ECO:0000256" key="1">
    <source>
        <dbReference type="ARBA" id="ARBA00022884"/>
    </source>
</evidence>
<dbReference type="PANTHER" id="PTHR48025:SF1">
    <property type="entry name" value="RRM DOMAIN-CONTAINING PROTEIN"/>
    <property type="match status" value="1"/>
</dbReference>
<dbReference type="GO" id="GO:0003729">
    <property type="term" value="F:mRNA binding"/>
    <property type="evidence" value="ECO:0007669"/>
    <property type="project" value="TreeGrafter"/>
</dbReference>
<dbReference type="EMBL" id="KI913114">
    <property type="protein sequence ID" value="ETV89671.1"/>
    <property type="molecule type" value="Genomic_DNA"/>
</dbReference>
<feature type="region of interest" description="Disordered" evidence="3">
    <location>
        <begin position="177"/>
        <end position="227"/>
    </location>
</feature>
<protein>
    <recommendedName>
        <fullName evidence="4">RRM domain-containing protein</fullName>
    </recommendedName>
</protein>
<feature type="compositionally biased region" description="Gly residues" evidence="3">
    <location>
        <begin position="62"/>
        <end position="71"/>
    </location>
</feature>
<dbReference type="Pfam" id="PF00076">
    <property type="entry name" value="RRM_1"/>
    <property type="match status" value="3"/>
</dbReference>
<evidence type="ECO:0000259" key="4">
    <source>
        <dbReference type="PROSITE" id="PS50102"/>
    </source>
</evidence>
<feature type="region of interest" description="Disordered" evidence="3">
    <location>
        <begin position="301"/>
        <end position="538"/>
    </location>
</feature>
<feature type="compositionally biased region" description="Low complexity" evidence="3">
    <location>
        <begin position="204"/>
        <end position="215"/>
    </location>
</feature>
<name>W4HDL5_APHAT</name>
<dbReference type="SMART" id="SM00360">
    <property type="entry name" value="RRM"/>
    <property type="match status" value="3"/>
</dbReference>